<comment type="subunit">
    <text evidence="14">Component of the uniplex complex. Interacts (via the transmembrane region) with MCU (via the first transmembrane region); the interaction is direct.</text>
</comment>
<dbReference type="Proteomes" id="UP000596742">
    <property type="component" value="Unassembled WGS sequence"/>
</dbReference>
<keyword evidence="8 14" id="KW-0106">Calcium</keyword>
<evidence type="ECO:0000256" key="10">
    <source>
        <dbReference type="ARBA" id="ARBA00022989"/>
    </source>
</evidence>
<dbReference type="InterPro" id="IPR018782">
    <property type="entry name" value="MCU_reg"/>
</dbReference>
<evidence type="ECO:0000256" key="6">
    <source>
        <dbReference type="ARBA" id="ARBA00022692"/>
    </source>
</evidence>
<keyword evidence="4 14" id="KW-0813">Transport</keyword>
<dbReference type="OrthoDB" id="10039145at2759"/>
<protein>
    <recommendedName>
        <fullName evidence="3 14">Essential MCU regulator, mitochondrial</fullName>
    </recommendedName>
    <alternativeName>
        <fullName evidence="14">Single-pass membrane protein with aspartate-rich tail 1, mitochondrial</fullName>
    </alternativeName>
</protein>
<evidence type="ECO:0000256" key="14">
    <source>
        <dbReference type="RuleBase" id="RU369077"/>
    </source>
</evidence>
<dbReference type="Pfam" id="PF10161">
    <property type="entry name" value="DDDD"/>
    <property type="match status" value="1"/>
</dbReference>
<keyword evidence="13" id="KW-0472">Membrane</keyword>
<evidence type="ECO:0000256" key="2">
    <source>
        <dbReference type="ARBA" id="ARBA00008958"/>
    </source>
</evidence>
<evidence type="ECO:0000256" key="11">
    <source>
        <dbReference type="ARBA" id="ARBA00023065"/>
    </source>
</evidence>
<name>A0A8B6GCB8_MYTGA</name>
<evidence type="ECO:0000256" key="4">
    <source>
        <dbReference type="ARBA" id="ARBA00022448"/>
    </source>
</evidence>
<dbReference type="PANTHER" id="PTHR33904:SF1">
    <property type="entry name" value="ESSENTIAL MCU REGULATOR, MITOCHONDRIAL"/>
    <property type="match status" value="1"/>
</dbReference>
<gene>
    <name evidence="15" type="ORF">MGAL_10B035593</name>
</gene>
<keyword evidence="11 14" id="KW-0406">Ion transport</keyword>
<dbReference type="AlphaFoldDB" id="A0A8B6GCB8"/>
<keyword evidence="16" id="KW-1185">Reference proteome</keyword>
<comment type="caution">
    <text evidence="15">The sequence shown here is derived from an EMBL/GenBank/DDBJ whole genome shotgun (WGS) entry which is preliminary data.</text>
</comment>
<comment type="similarity">
    <text evidence="2 14">Belongs to the SMDT1/EMRE family.</text>
</comment>
<reference evidence="15" key="1">
    <citation type="submission" date="2018-11" db="EMBL/GenBank/DDBJ databases">
        <authorList>
            <person name="Alioto T."/>
            <person name="Alioto T."/>
        </authorList>
    </citation>
    <scope>NUCLEOTIDE SEQUENCE</scope>
</reference>
<proteinExistence type="inferred from homology"/>
<evidence type="ECO:0000256" key="7">
    <source>
        <dbReference type="ARBA" id="ARBA00022792"/>
    </source>
</evidence>
<accession>A0A8B6GCB8</accession>
<evidence type="ECO:0000256" key="9">
    <source>
        <dbReference type="ARBA" id="ARBA00022946"/>
    </source>
</evidence>
<evidence type="ECO:0000313" key="16">
    <source>
        <dbReference type="Proteomes" id="UP000596742"/>
    </source>
</evidence>
<dbReference type="PANTHER" id="PTHR33904">
    <property type="entry name" value="ESSENTIAL MCU REGULATOR, MITOCHONDRIAL"/>
    <property type="match status" value="1"/>
</dbReference>
<comment type="subcellular location">
    <subcellularLocation>
        <location evidence="1 14">Mitochondrion inner membrane</location>
        <topology evidence="1 14">Single-pass membrane protein</topology>
    </subcellularLocation>
</comment>
<evidence type="ECO:0000256" key="13">
    <source>
        <dbReference type="ARBA" id="ARBA00023136"/>
    </source>
</evidence>
<evidence type="ECO:0000256" key="8">
    <source>
        <dbReference type="ARBA" id="ARBA00022837"/>
    </source>
</evidence>
<evidence type="ECO:0000313" key="15">
    <source>
        <dbReference type="EMBL" id="VDI61865.1"/>
    </source>
</evidence>
<evidence type="ECO:0000256" key="3">
    <source>
        <dbReference type="ARBA" id="ARBA00022180"/>
    </source>
</evidence>
<dbReference type="GO" id="GO:0051560">
    <property type="term" value="P:mitochondrial calcium ion homeostasis"/>
    <property type="evidence" value="ECO:0007669"/>
    <property type="project" value="UniProtKB-UniRule"/>
</dbReference>
<keyword evidence="9 14" id="KW-0809">Transit peptide</keyword>
<keyword evidence="6" id="KW-0812">Transmembrane</keyword>
<keyword evidence="7 14" id="KW-0999">Mitochondrion inner membrane</keyword>
<organism evidence="15 16">
    <name type="scientific">Mytilus galloprovincialis</name>
    <name type="common">Mediterranean mussel</name>
    <dbReference type="NCBI Taxonomy" id="29158"/>
    <lineage>
        <taxon>Eukaryota</taxon>
        <taxon>Metazoa</taxon>
        <taxon>Spiralia</taxon>
        <taxon>Lophotrochozoa</taxon>
        <taxon>Mollusca</taxon>
        <taxon>Bivalvia</taxon>
        <taxon>Autobranchia</taxon>
        <taxon>Pteriomorphia</taxon>
        <taxon>Mytilida</taxon>
        <taxon>Mytiloidea</taxon>
        <taxon>Mytilidae</taxon>
        <taxon>Mytilinae</taxon>
        <taxon>Mytilus</taxon>
    </lineage>
</organism>
<dbReference type="EMBL" id="UYJE01008193">
    <property type="protein sequence ID" value="VDI61865.1"/>
    <property type="molecule type" value="Genomic_DNA"/>
</dbReference>
<dbReference type="GO" id="GO:1990246">
    <property type="term" value="C:uniplex complex"/>
    <property type="evidence" value="ECO:0007669"/>
    <property type="project" value="UniProtKB-UniRule"/>
</dbReference>
<evidence type="ECO:0000256" key="12">
    <source>
        <dbReference type="ARBA" id="ARBA00023128"/>
    </source>
</evidence>
<comment type="function">
    <text evidence="14">Essential regulatory subunit of the mitochondrial calcium uniporter complex (uniplex), a complex that mediates calcium uptake into mitochondria.</text>
</comment>
<evidence type="ECO:0000256" key="5">
    <source>
        <dbReference type="ARBA" id="ARBA00022568"/>
    </source>
</evidence>
<dbReference type="GO" id="GO:0036444">
    <property type="term" value="P:calcium import into the mitochondrion"/>
    <property type="evidence" value="ECO:0007669"/>
    <property type="project" value="UniProtKB-UniRule"/>
</dbReference>
<evidence type="ECO:0000256" key="1">
    <source>
        <dbReference type="ARBA" id="ARBA00004434"/>
    </source>
</evidence>
<sequence length="89" mass="10032">MATKFRQLAVSMKKTLTARNVNSQIIPKRTMIYTETGGILAAPKIHPFGFIPVLMTFFPFLYAGATIGKEFAAWMEENEIFVPDDDDDD</sequence>
<keyword evidence="5 14" id="KW-0109">Calcium transport</keyword>
<keyword evidence="10" id="KW-1133">Transmembrane helix</keyword>
<keyword evidence="12 14" id="KW-0496">Mitochondrion</keyword>